<keyword evidence="1" id="KW-1133">Transmembrane helix</keyword>
<dbReference type="EMBL" id="QNRK01000042">
    <property type="protein sequence ID" value="RBP03759.1"/>
    <property type="molecule type" value="Genomic_DNA"/>
</dbReference>
<protein>
    <recommendedName>
        <fullName evidence="4">ElaB/YqjD/DUF883 family membrane-anchored ribosome-binding protein</fullName>
    </recommendedName>
</protein>
<evidence type="ECO:0008006" key="4">
    <source>
        <dbReference type="Google" id="ProtNLM"/>
    </source>
</evidence>
<evidence type="ECO:0000256" key="1">
    <source>
        <dbReference type="SAM" id="Phobius"/>
    </source>
</evidence>
<accession>A0A366EQI1</accession>
<comment type="caution">
    <text evidence="2">The sequence shown here is derived from an EMBL/GenBank/DDBJ whole genome shotgun (WGS) entry which is preliminary data.</text>
</comment>
<gene>
    <name evidence="2" type="ORF">DFR50_1426</name>
</gene>
<organism evidence="2 3">
    <name type="scientific">Roseiarcus fermentans</name>
    <dbReference type="NCBI Taxonomy" id="1473586"/>
    <lineage>
        <taxon>Bacteria</taxon>
        <taxon>Pseudomonadati</taxon>
        <taxon>Pseudomonadota</taxon>
        <taxon>Alphaproteobacteria</taxon>
        <taxon>Hyphomicrobiales</taxon>
        <taxon>Roseiarcaceae</taxon>
        <taxon>Roseiarcus</taxon>
    </lineage>
</organism>
<keyword evidence="1" id="KW-0812">Transmembrane</keyword>
<dbReference type="RefSeq" id="WP_113892449.1">
    <property type="nucleotide sequence ID" value="NZ_QNRK01000042.1"/>
</dbReference>
<name>A0A366EQI1_9HYPH</name>
<dbReference type="AlphaFoldDB" id="A0A366EQI1"/>
<keyword evidence="1" id="KW-0472">Membrane</keyword>
<feature type="transmembrane region" description="Helical" evidence="1">
    <location>
        <begin position="119"/>
        <end position="136"/>
    </location>
</feature>
<sequence>MNDVANAVNGATKVASDLAGNAGRSATDARDRLGEDMAAVKTELAELSRRITGAVGAFGAVAQEEGRLGLGRARTEAGAVASEASGRAAVAAEALSIVAQDQASSIGGLIADSLERRPVVSLSVAVAIGFLIGAALRR</sequence>
<proteinExistence type="predicted"/>
<dbReference type="Proteomes" id="UP000253529">
    <property type="component" value="Unassembled WGS sequence"/>
</dbReference>
<keyword evidence="3" id="KW-1185">Reference proteome</keyword>
<evidence type="ECO:0000313" key="3">
    <source>
        <dbReference type="Proteomes" id="UP000253529"/>
    </source>
</evidence>
<evidence type="ECO:0000313" key="2">
    <source>
        <dbReference type="EMBL" id="RBP03759.1"/>
    </source>
</evidence>
<reference evidence="2 3" key="1">
    <citation type="submission" date="2018-06" db="EMBL/GenBank/DDBJ databases">
        <title>Genomic Encyclopedia of Type Strains, Phase IV (KMG-IV): sequencing the most valuable type-strain genomes for metagenomic binning, comparative biology and taxonomic classification.</title>
        <authorList>
            <person name="Goeker M."/>
        </authorList>
    </citation>
    <scope>NUCLEOTIDE SEQUENCE [LARGE SCALE GENOMIC DNA]</scope>
    <source>
        <strain evidence="2 3">DSM 24875</strain>
    </source>
</reference>